<reference evidence="3 4" key="1">
    <citation type="submission" date="2017-08" db="EMBL/GenBank/DDBJ databases">
        <title>Substantial Increase in Enzyme Production by Combined Drug-Resistance Mutations in Paenibacillus agaridevorans.</title>
        <authorList>
            <person name="Tanaka Y."/>
            <person name="Funane K."/>
            <person name="Hosaka T."/>
            <person name="Shiwa Y."/>
            <person name="Fujita N."/>
            <person name="Miyazaki T."/>
            <person name="Yoshikawa H."/>
            <person name="Murakami K."/>
            <person name="Kasahara K."/>
            <person name="Inaoka T."/>
            <person name="Hiraga Y."/>
            <person name="Ochi K."/>
        </authorList>
    </citation>
    <scope>NUCLEOTIDE SEQUENCE [LARGE SCALE GENOMIC DNA]</scope>
    <source>
        <strain evidence="3 4">T-3040</strain>
    </source>
</reference>
<evidence type="ECO:0000256" key="1">
    <source>
        <dbReference type="SAM" id="SignalP"/>
    </source>
</evidence>
<feature type="signal peptide" evidence="1">
    <location>
        <begin position="1"/>
        <end position="27"/>
    </location>
</feature>
<keyword evidence="4" id="KW-1185">Reference proteome</keyword>
<feature type="domain" description="Copper amine oxidase-like N-terminal" evidence="2">
    <location>
        <begin position="41"/>
        <end position="147"/>
    </location>
</feature>
<proteinExistence type="predicted"/>
<feature type="chain" id="PRO_5039450644" description="Copper amine oxidase-like N-terminal domain-containing protein" evidence="1">
    <location>
        <begin position="28"/>
        <end position="314"/>
    </location>
</feature>
<dbReference type="EMBL" id="BDQX01000384">
    <property type="protein sequence ID" value="GBG11157.1"/>
    <property type="molecule type" value="Genomic_DNA"/>
</dbReference>
<evidence type="ECO:0000259" key="2">
    <source>
        <dbReference type="Pfam" id="PF07833"/>
    </source>
</evidence>
<protein>
    <recommendedName>
        <fullName evidence="2">Copper amine oxidase-like N-terminal domain-containing protein</fullName>
    </recommendedName>
</protein>
<accession>A0A2R5EX88</accession>
<dbReference type="Pfam" id="PF07833">
    <property type="entry name" value="Cu_amine_oxidN1"/>
    <property type="match status" value="1"/>
</dbReference>
<dbReference type="SUPFAM" id="SSF55383">
    <property type="entry name" value="Copper amine oxidase, domain N"/>
    <property type="match status" value="1"/>
</dbReference>
<dbReference type="RefSeq" id="WP_108995510.1">
    <property type="nucleotide sequence ID" value="NZ_BDQX01000384.1"/>
</dbReference>
<sequence length="314" mass="35720">MFKLFKRPAGLLLIMTMLFAGSGIADAQASTSSNLPVRVVLDANTMTFGEQPFIEKSTTLVPFRPIFEKLGLTIGWDPDTRTVTGEKEGIHIELQIDNPVAKVNGKSITLPVAPKLKNKTTFVPLRFISESVESKVEWDSANRTAVIYSKNRYASADGQFQFNAYGLWRNMSGLENVVAEDDEWVQDYISVEEAGQLQLALRYFNHTMLFIAAEPLTDETRDMKLASYLDHAKDTASLSSKDIVEEKQIELFGYDALQLTYVNHLDWDKRIDTLVVFKTGSRFYSIRNSSYEVTYKNSIQDFEDILEDMEFREQ</sequence>
<evidence type="ECO:0000313" key="4">
    <source>
        <dbReference type="Proteomes" id="UP000245202"/>
    </source>
</evidence>
<dbReference type="Proteomes" id="UP000245202">
    <property type="component" value="Unassembled WGS sequence"/>
</dbReference>
<dbReference type="InterPro" id="IPR036582">
    <property type="entry name" value="Mao_N_sf"/>
</dbReference>
<organism evidence="3 4">
    <name type="scientific">Paenibacillus agaridevorans</name>
    <dbReference type="NCBI Taxonomy" id="171404"/>
    <lineage>
        <taxon>Bacteria</taxon>
        <taxon>Bacillati</taxon>
        <taxon>Bacillota</taxon>
        <taxon>Bacilli</taxon>
        <taxon>Bacillales</taxon>
        <taxon>Paenibacillaceae</taxon>
        <taxon>Paenibacillus</taxon>
    </lineage>
</organism>
<dbReference type="Gene3D" id="3.30.457.10">
    <property type="entry name" value="Copper amine oxidase-like, N-terminal domain"/>
    <property type="match status" value="1"/>
</dbReference>
<dbReference type="InterPro" id="IPR012854">
    <property type="entry name" value="Cu_amine_oxidase-like_N"/>
</dbReference>
<comment type="caution">
    <text evidence="3">The sequence shown here is derived from an EMBL/GenBank/DDBJ whole genome shotgun (WGS) entry which is preliminary data.</text>
</comment>
<dbReference type="AlphaFoldDB" id="A0A2R5EX88"/>
<name>A0A2R5EX88_9BACL</name>
<keyword evidence="1" id="KW-0732">Signal</keyword>
<evidence type="ECO:0000313" key="3">
    <source>
        <dbReference type="EMBL" id="GBG11157.1"/>
    </source>
</evidence>
<gene>
    <name evidence="3" type="ORF">PAT3040_05945</name>
</gene>